<dbReference type="OrthoDB" id="10249433at2759"/>
<evidence type="ECO:0000313" key="1">
    <source>
        <dbReference type="EMBL" id="CAG8271894.1"/>
    </source>
</evidence>
<name>A0A9W4N6N4_9EURO</name>
<evidence type="ECO:0000313" key="2">
    <source>
        <dbReference type="Proteomes" id="UP001152646"/>
    </source>
</evidence>
<protein>
    <submittedName>
        <fullName evidence="1">Uncharacterized protein</fullName>
    </submittedName>
</protein>
<gene>
    <name evidence="1" type="ORF">PSALAMII_LOCUS1247</name>
</gene>
<dbReference type="Proteomes" id="UP001152646">
    <property type="component" value="Unassembled WGS sequence"/>
</dbReference>
<dbReference type="EMBL" id="CAJVPA010000046">
    <property type="protein sequence ID" value="CAG8271894.1"/>
    <property type="molecule type" value="Genomic_DNA"/>
</dbReference>
<reference evidence="1" key="1">
    <citation type="submission" date="2021-07" db="EMBL/GenBank/DDBJ databases">
        <authorList>
            <person name="Branca A.L. A."/>
        </authorList>
    </citation>
    <scope>NUCLEOTIDE SEQUENCE</scope>
</reference>
<proteinExistence type="predicted"/>
<dbReference type="AlphaFoldDB" id="A0A9W4N6N4"/>
<sequence>MTDHQRLKWPADADPEDLLSRRSSGLSFLSKQEIWRHFFTLVRARGFQAPATDETSFATGELPSPRVCEYPEDLAEEIEVAKRCGKPYSNTVEADRFALSVESLRQSQASVRVTAGFLRQSVFKAFFGYLWHSNSQMAGGDPPDDNIEVQHRDESPTTANVRRAMMATDGMDVDPGSLRPNSLVTSAARTHNAAATASAADILPPFSVMTITVGGTTRILDLPIHDSFMKDFSTGLFNNNFNVQTDERDKRSISPYTCYSHYLHNPSSVLHAEFRQNEHTTYAIAPSQIGAGSKRRMLDEDEQMARAEIWLQEQIAWLSDPRNGDEDL</sequence>
<organism evidence="1 2">
    <name type="scientific">Penicillium salamii</name>
    <dbReference type="NCBI Taxonomy" id="1612424"/>
    <lineage>
        <taxon>Eukaryota</taxon>
        <taxon>Fungi</taxon>
        <taxon>Dikarya</taxon>
        <taxon>Ascomycota</taxon>
        <taxon>Pezizomycotina</taxon>
        <taxon>Eurotiomycetes</taxon>
        <taxon>Eurotiomycetidae</taxon>
        <taxon>Eurotiales</taxon>
        <taxon>Aspergillaceae</taxon>
        <taxon>Penicillium</taxon>
    </lineage>
</organism>
<comment type="caution">
    <text evidence="1">The sequence shown here is derived from an EMBL/GenBank/DDBJ whole genome shotgun (WGS) entry which is preliminary data.</text>
</comment>
<accession>A0A9W4N6N4</accession>